<dbReference type="RefSeq" id="WP_155118220.1">
    <property type="nucleotide sequence ID" value="NZ_CP073695.1"/>
</dbReference>
<dbReference type="Proteomes" id="UP000679341">
    <property type="component" value="Chromosome"/>
</dbReference>
<evidence type="ECO:0000313" key="2">
    <source>
        <dbReference type="Proteomes" id="UP000679341"/>
    </source>
</evidence>
<reference evidence="1 2" key="1">
    <citation type="submission" date="2021-03" db="EMBL/GenBank/DDBJ databases">
        <title>Halorubrum sodomense MBLA0099, Whole genome shotgun sequencing.</title>
        <authorList>
            <person name="Seo M.-J."/>
            <person name="Cho E.-S."/>
            <person name="Hwang C.Y."/>
        </authorList>
    </citation>
    <scope>NUCLEOTIDE SEQUENCE [LARGE SCALE GENOMIC DNA]</scope>
    <source>
        <strain evidence="1 2">MBLA0099</strain>
    </source>
</reference>
<keyword evidence="2" id="KW-1185">Reference proteome</keyword>
<proteinExistence type="predicted"/>
<dbReference type="AlphaFoldDB" id="A0A8T8LNR4"/>
<dbReference type="KEGG" id="hss:J7656_05375"/>
<name>A0A8T8LNR4_9EURY</name>
<accession>A0A8T8LNR4</accession>
<dbReference type="GeneID" id="64826949"/>
<sequence>MKIKQGPIRYDIESIDVCISEKWTNTFRKYSRGNVYGKSKISIVVNGILVKKSESGDREVRLVDDCSMLKIPSESAEITNIENRNPFAIEITVNSVDSEFVFDKVADILRTELPQYVEPNDNVAYG</sequence>
<evidence type="ECO:0000313" key="1">
    <source>
        <dbReference type="EMBL" id="QUO48779.1"/>
    </source>
</evidence>
<protein>
    <submittedName>
        <fullName evidence="1">Uncharacterized protein</fullName>
    </submittedName>
</protein>
<dbReference type="EMBL" id="CP073695">
    <property type="protein sequence ID" value="QUO48779.1"/>
    <property type="molecule type" value="Genomic_DNA"/>
</dbReference>
<gene>
    <name evidence="1" type="ORF">J7656_05375</name>
</gene>
<organism evidence="1 2">
    <name type="scientific">Halorubrum ruber</name>
    <dbReference type="NCBI Taxonomy" id="2982524"/>
    <lineage>
        <taxon>Archaea</taxon>
        <taxon>Methanobacteriati</taxon>
        <taxon>Methanobacteriota</taxon>
        <taxon>Stenosarchaea group</taxon>
        <taxon>Halobacteria</taxon>
        <taxon>Halobacteriales</taxon>
        <taxon>Haloferacaceae</taxon>
        <taxon>Halorubrum</taxon>
    </lineage>
</organism>